<accession>A0ABU4RQN6</accession>
<keyword evidence="2" id="KW-1185">Reference proteome</keyword>
<dbReference type="RefSeq" id="WP_319845271.1">
    <property type="nucleotide sequence ID" value="NZ_JAXAFJ010000009.1"/>
</dbReference>
<sequence>MLNTTLPANAIGLPAARHFAGLRTHELAALYEAAGIARDAFIGASLQPRVTSAGTDVAFMLNEAMNEIQQLIAHEIETTSRPLCRFDDTAEDRMMVLVDWAYRTGSGVTGMLEAAQAVMTLEGADQ</sequence>
<organism evidence="1 2">
    <name type="scientific">Terrihabitans rhizophilus</name>
    <dbReference type="NCBI Taxonomy" id="3092662"/>
    <lineage>
        <taxon>Bacteria</taxon>
        <taxon>Pseudomonadati</taxon>
        <taxon>Pseudomonadota</taxon>
        <taxon>Alphaproteobacteria</taxon>
        <taxon>Hyphomicrobiales</taxon>
        <taxon>Terrihabitans</taxon>
    </lineage>
</organism>
<evidence type="ECO:0000313" key="2">
    <source>
        <dbReference type="Proteomes" id="UP001274321"/>
    </source>
</evidence>
<gene>
    <name evidence="1" type="ORF">SCD90_13845</name>
</gene>
<name>A0ABU4RQN6_9HYPH</name>
<dbReference type="EMBL" id="JAXAFJ010000009">
    <property type="protein sequence ID" value="MDX6807149.1"/>
    <property type="molecule type" value="Genomic_DNA"/>
</dbReference>
<comment type="caution">
    <text evidence="1">The sequence shown here is derived from an EMBL/GenBank/DDBJ whole genome shotgun (WGS) entry which is preliminary data.</text>
</comment>
<protein>
    <submittedName>
        <fullName evidence="1">Uncharacterized protein</fullName>
    </submittedName>
</protein>
<evidence type="ECO:0000313" key="1">
    <source>
        <dbReference type="EMBL" id="MDX6807149.1"/>
    </source>
</evidence>
<proteinExistence type="predicted"/>
<reference evidence="1 2" key="1">
    <citation type="submission" date="2023-11" db="EMBL/GenBank/DDBJ databases">
        <authorList>
            <person name="Bao R."/>
        </authorList>
    </citation>
    <scope>NUCLEOTIDE SEQUENCE [LARGE SCALE GENOMIC DNA]</scope>
    <source>
        <strain evidence="1 2">PJ23</strain>
    </source>
</reference>
<dbReference type="Proteomes" id="UP001274321">
    <property type="component" value="Unassembled WGS sequence"/>
</dbReference>